<feature type="region of interest" description="Disordered" evidence="2">
    <location>
        <begin position="209"/>
        <end position="241"/>
    </location>
</feature>
<comment type="caution">
    <text evidence="3">The sequence shown here is derived from an EMBL/GenBank/DDBJ whole genome shotgun (WGS) entry which is preliminary data.</text>
</comment>
<evidence type="ECO:0000313" key="4">
    <source>
        <dbReference type="Proteomes" id="UP000626109"/>
    </source>
</evidence>
<evidence type="ECO:0000256" key="1">
    <source>
        <dbReference type="SAM" id="Coils"/>
    </source>
</evidence>
<sequence>MPAATPQLDEVVRPGRQALREAMHHFGYSGAASDAKQKYRHKAAEAAGPLSGGSGLMQGGPRSSGGKKRRPTSSGGSVAAMLRNWATYPADIHLAGREPLDTSATLSDGLPIGQDIAVHKRCISGLGALQRLESELDLTFQAVMALQPPRWSSNRSEGASGPSCAPHSEAEEISLQIELQGSSRTKGSKVQSLLLRAPWAWEMLHPAGGAVSSTATPRRSTTPSTRPCTPYGDRGTPSPLLDHRQVFGAQSQSPEPNGLSGEVSSALDGFMQPIAMPCKAVGDNGHALYLDCRERAPEVLVLRRIRPTGGFDGSSRADGGNFSHSRPEHQLALPALGPAALEPSANEAEVGVAARVPSAWLAQVESQCVRLEKIFFPKLSSHSEERLRRLGEELGEDNSLMASLADGTDRSRPDRLDGYLRDLRSVVRLVGPGLPGAARLLEGAVKGAVMELDGELDIAKQEIARLQARLDELSDKHTHAVDMALELEIVKKKNSELQKRLVTNEQREQDQARDFRKMRDTLKEEINRLSPTAGTSQNVVGLMDTCSNLLDDLEDEGKRQTTILRDLSMYTASIVRESLNEDPKKMVCHKPGRVVELPNGELLLRPCDVAERDTQVTEADLLQVDPEAPIRLRMTGVRQLLAAFQGKDFRKMKIEDLQNEIEKIYTAKIIADSEADSAGLPRNELTDFVVGYYLEQTGHVFQAQERLISILDCIRRADRETLPPLKVALFSRFLEFCPCDQALPLSVLNIVLQAKRLANSAMLRIKADPDLGALPKNGGPSSKRVRESNAPSDSFAARDPAEPTVALVVAWDSATKALPCSGCKEARKELFASLVRYAELFGGGADLMRPGMKDFYVLLLIIQDRLKREAATRMRDLVQKVESKGSATVDEFRDALREALINVDDSIWQPKLLPQGFVPQPGPVSLSDGLLLDYLGGGSINRMPRGNVTESQFIAATAEAVMAEVKESSEGMRKLWLRQTRGSGDPKCTTLAYEDFKTVLQSVDPSLPAATCKTVFLGCVEVSRSCFQYEGDACPVVGSMEASPSGLFGGEIVTLQHLQLEVLRNMLFVNQASEAEEPGPVAKSAGPVRSATMTSQRPPSRSPSEGVGRSDSRGPNVKKAAGRSR</sequence>
<proteinExistence type="predicted"/>
<organism evidence="3 4">
    <name type="scientific">Polarella glacialis</name>
    <name type="common">Dinoflagellate</name>
    <dbReference type="NCBI Taxonomy" id="89957"/>
    <lineage>
        <taxon>Eukaryota</taxon>
        <taxon>Sar</taxon>
        <taxon>Alveolata</taxon>
        <taxon>Dinophyceae</taxon>
        <taxon>Suessiales</taxon>
        <taxon>Suessiaceae</taxon>
        <taxon>Polarella</taxon>
    </lineage>
</organism>
<reference evidence="3" key="1">
    <citation type="submission" date="2021-02" db="EMBL/GenBank/DDBJ databases">
        <authorList>
            <person name="Dougan E. K."/>
            <person name="Rhodes N."/>
            <person name="Thang M."/>
            <person name="Chan C."/>
        </authorList>
    </citation>
    <scope>NUCLEOTIDE SEQUENCE</scope>
</reference>
<feature type="region of interest" description="Disordered" evidence="2">
    <location>
        <begin position="149"/>
        <end position="169"/>
    </location>
</feature>
<feature type="coiled-coil region" evidence="1">
    <location>
        <begin position="449"/>
        <end position="525"/>
    </location>
</feature>
<feature type="region of interest" description="Disordered" evidence="2">
    <location>
        <begin position="774"/>
        <end position="798"/>
    </location>
</feature>
<feature type="compositionally biased region" description="Low complexity" evidence="2">
    <location>
        <begin position="212"/>
        <end position="230"/>
    </location>
</feature>
<protein>
    <submittedName>
        <fullName evidence="3">Uncharacterized protein</fullName>
    </submittedName>
</protein>
<evidence type="ECO:0000256" key="2">
    <source>
        <dbReference type="SAM" id="MobiDB-lite"/>
    </source>
</evidence>
<evidence type="ECO:0000313" key="3">
    <source>
        <dbReference type="EMBL" id="CAE8692190.1"/>
    </source>
</evidence>
<feature type="compositionally biased region" description="Polar residues" evidence="2">
    <location>
        <begin position="1091"/>
        <end position="1103"/>
    </location>
</feature>
<feature type="region of interest" description="Disordered" evidence="2">
    <location>
        <begin position="37"/>
        <end position="77"/>
    </location>
</feature>
<name>A0A813JYG6_POLGL</name>
<gene>
    <name evidence="3" type="ORF">PGLA2088_LOCUS27769</name>
</gene>
<dbReference type="AlphaFoldDB" id="A0A813JYG6"/>
<dbReference type="EMBL" id="CAJNNW010027592">
    <property type="protein sequence ID" value="CAE8692190.1"/>
    <property type="molecule type" value="Genomic_DNA"/>
</dbReference>
<accession>A0A813JYG6</accession>
<dbReference type="Proteomes" id="UP000626109">
    <property type="component" value="Unassembled WGS sequence"/>
</dbReference>
<feature type="region of interest" description="Disordered" evidence="2">
    <location>
        <begin position="1074"/>
        <end position="1125"/>
    </location>
</feature>
<keyword evidence="1" id="KW-0175">Coiled coil</keyword>